<keyword evidence="4" id="KW-0862">Zinc</keyword>
<evidence type="ECO:0000256" key="1">
    <source>
        <dbReference type="ARBA" id="ARBA00022723"/>
    </source>
</evidence>
<evidence type="ECO:0000259" key="6">
    <source>
        <dbReference type="PROSITE" id="PS50157"/>
    </source>
</evidence>
<feature type="domain" description="C2H2-type" evidence="6">
    <location>
        <begin position="112"/>
        <end position="139"/>
    </location>
</feature>
<evidence type="ECO:0000313" key="7">
    <source>
        <dbReference type="EMBL" id="KAG1312624.1"/>
    </source>
</evidence>
<dbReference type="Pfam" id="PF00096">
    <property type="entry name" value="zf-C2H2"/>
    <property type="match status" value="1"/>
</dbReference>
<keyword evidence="2" id="KW-0677">Repeat</keyword>
<evidence type="ECO:0000256" key="2">
    <source>
        <dbReference type="ARBA" id="ARBA00022737"/>
    </source>
</evidence>
<evidence type="ECO:0000256" key="5">
    <source>
        <dbReference type="PROSITE-ProRule" id="PRU00042"/>
    </source>
</evidence>
<comment type="caution">
    <text evidence="7">The sequence shown here is derived from an EMBL/GenBank/DDBJ whole genome shotgun (WGS) entry which is preliminary data.</text>
</comment>
<dbReference type="EMBL" id="JAANQT010000263">
    <property type="protein sequence ID" value="KAG1312624.1"/>
    <property type="molecule type" value="Genomic_DNA"/>
</dbReference>
<dbReference type="SUPFAM" id="SSF57667">
    <property type="entry name" value="beta-beta-alpha zinc fingers"/>
    <property type="match status" value="1"/>
</dbReference>
<reference evidence="7" key="1">
    <citation type="journal article" date="2020" name="Microb. Genom.">
        <title>Genetic diversity of clinical and environmental Mucorales isolates obtained from an investigation of mucormycosis cases among solid organ transplant recipients.</title>
        <authorList>
            <person name="Nguyen M.H."/>
            <person name="Kaul D."/>
            <person name="Muto C."/>
            <person name="Cheng S.J."/>
            <person name="Richter R.A."/>
            <person name="Bruno V.M."/>
            <person name="Liu G."/>
            <person name="Beyhan S."/>
            <person name="Sundermann A.J."/>
            <person name="Mounaud S."/>
            <person name="Pasculle A.W."/>
            <person name="Nierman W.C."/>
            <person name="Driscoll E."/>
            <person name="Cumbie R."/>
            <person name="Clancy C.J."/>
            <person name="Dupont C.L."/>
        </authorList>
    </citation>
    <scope>NUCLEOTIDE SEQUENCE</scope>
    <source>
        <strain evidence="7">GL11</strain>
    </source>
</reference>
<keyword evidence="8" id="KW-1185">Reference proteome</keyword>
<dbReference type="SMART" id="SM00355">
    <property type="entry name" value="ZnF_C2H2"/>
    <property type="match status" value="2"/>
</dbReference>
<evidence type="ECO:0000313" key="8">
    <source>
        <dbReference type="Proteomes" id="UP000716291"/>
    </source>
</evidence>
<dbReference type="GO" id="GO:0008270">
    <property type="term" value="F:zinc ion binding"/>
    <property type="evidence" value="ECO:0007669"/>
    <property type="project" value="UniProtKB-KW"/>
</dbReference>
<dbReference type="InterPro" id="IPR013087">
    <property type="entry name" value="Znf_C2H2_type"/>
</dbReference>
<dbReference type="PROSITE" id="PS00028">
    <property type="entry name" value="ZINC_FINGER_C2H2_1"/>
    <property type="match status" value="2"/>
</dbReference>
<accession>A0A9P6XG14</accession>
<dbReference type="PROSITE" id="PS50157">
    <property type="entry name" value="ZINC_FINGER_C2H2_2"/>
    <property type="match status" value="2"/>
</dbReference>
<feature type="domain" description="C2H2-type" evidence="6">
    <location>
        <begin position="140"/>
        <end position="164"/>
    </location>
</feature>
<dbReference type="FunFam" id="3.30.160.60:FF:000125">
    <property type="entry name" value="Putative zinc finger protein 143"/>
    <property type="match status" value="1"/>
</dbReference>
<proteinExistence type="predicted"/>
<keyword evidence="1" id="KW-0479">Metal-binding</keyword>
<protein>
    <recommendedName>
        <fullName evidence="6">C2H2-type domain-containing protein</fullName>
    </recommendedName>
</protein>
<dbReference type="AlphaFoldDB" id="A0A9P6XG14"/>
<dbReference type="InterPro" id="IPR036236">
    <property type="entry name" value="Znf_C2H2_sf"/>
</dbReference>
<sequence>MENKVTLPPLRYVVQNLFQNENVPKYSSPFPTHTFSPAPPPPPPSSDAIFMQPSAMIDTTCCYCCCYPVNQQKQHRRSNSAEFPIIPPQTFRRARAHTTSGYPTKEEPRRRYHCHLCRKSFLRPSSLKTHNYSHTGEKPFRCPYVGCDRSFSVHSNMRRHLRTHDESCQQ</sequence>
<keyword evidence="3 5" id="KW-0863">Zinc-finger</keyword>
<dbReference type="PANTHER" id="PTHR23235">
    <property type="entry name" value="KRUEPPEL-LIKE TRANSCRIPTION FACTOR"/>
    <property type="match status" value="1"/>
</dbReference>
<gene>
    <name evidence="7" type="ORF">G6F64_002883</name>
</gene>
<dbReference type="PANTHER" id="PTHR23235:SF120">
    <property type="entry name" value="KRUPPEL-LIKE FACTOR 15"/>
    <property type="match status" value="1"/>
</dbReference>
<dbReference type="GO" id="GO:0000981">
    <property type="term" value="F:DNA-binding transcription factor activity, RNA polymerase II-specific"/>
    <property type="evidence" value="ECO:0007669"/>
    <property type="project" value="TreeGrafter"/>
</dbReference>
<dbReference type="GO" id="GO:0000978">
    <property type="term" value="F:RNA polymerase II cis-regulatory region sequence-specific DNA binding"/>
    <property type="evidence" value="ECO:0007669"/>
    <property type="project" value="TreeGrafter"/>
</dbReference>
<name>A0A9P6XG14_RHIOR</name>
<dbReference type="Gene3D" id="3.30.160.60">
    <property type="entry name" value="Classic Zinc Finger"/>
    <property type="match status" value="2"/>
</dbReference>
<organism evidence="7 8">
    <name type="scientific">Rhizopus oryzae</name>
    <name type="common">Mucormycosis agent</name>
    <name type="synonym">Rhizopus arrhizus var. delemar</name>
    <dbReference type="NCBI Taxonomy" id="64495"/>
    <lineage>
        <taxon>Eukaryota</taxon>
        <taxon>Fungi</taxon>
        <taxon>Fungi incertae sedis</taxon>
        <taxon>Mucoromycota</taxon>
        <taxon>Mucoromycotina</taxon>
        <taxon>Mucoromycetes</taxon>
        <taxon>Mucorales</taxon>
        <taxon>Mucorineae</taxon>
        <taxon>Rhizopodaceae</taxon>
        <taxon>Rhizopus</taxon>
    </lineage>
</organism>
<dbReference type="Proteomes" id="UP000716291">
    <property type="component" value="Unassembled WGS sequence"/>
</dbReference>
<dbReference type="OrthoDB" id="6077919at2759"/>
<evidence type="ECO:0000256" key="4">
    <source>
        <dbReference type="ARBA" id="ARBA00022833"/>
    </source>
</evidence>
<evidence type="ECO:0000256" key="3">
    <source>
        <dbReference type="ARBA" id="ARBA00022771"/>
    </source>
</evidence>